<keyword evidence="3" id="KW-1185">Reference proteome</keyword>
<name>A0ABY4H8J9_9BACI</name>
<dbReference type="EMBL" id="CP095075">
    <property type="protein sequence ID" value="UOR11185.1"/>
    <property type="molecule type" value="Genomic_DNA"/>
</dbReference>
<dbReference type="RefSeq" id="WP_245030940.1">
    <property type="nucleotide sequence ID" value="NZ_CP095075.1"/>
</dbReference>
<reference evidence="2" key="1">
    <citation type="submission" date="2022-04" db="EMBL/GenBank/DDBJ databases">
        <title>Halobacillus sp. isolated from saltern.</title>
        <authorList>
            <person name="Won M."/>
            <person name="Lee C.-M."/>
            <person name="Woen H.-Y."/>
            <person name="Kwon S.-W."/>
        </authorList>
    </citation>
    <scope>NUCLEOTIDE SEQUENCE</scope>
    <source>
        <strain evidence="2">SSHM10-5</strain>
    </source>
</reference>
<protein>
    <submittedName>
        <fullName evidence="2">ABC transporter permease</fullName>
    </submittedName>
</protein>
<keyword evidence="1" id="KW-0812">Transmembrane</keyword>
<organism evidence="2 3">
    <name type="scientific">Halobacillus amylolyticus</name>
    <dbReference type="NCBI Taxonomy" id="2932259"/>
    <lineage>
        <taxon>Bacteria</taxon>
        <taxon>Bacillati</taxon>
        <taxon>Bacillota</taxon>
        <taxon>Bacilli</taxon>
        <taxon>Bacillales</taxon>
        <taxon>Bacillaceae</taxon>
        <taxon>Halobacillus</taxon>
    </lineage>
</organism>
<keyword evidence="1" id="KW-1133">Transmembrane helix</keyword>
<dbReference type="Proteomes" id="UP000830326">
    <property type="component" value="Chromosome"/>
</dbReference>
<sequence>MLLSLLSSEFLKIRKTKVWLLLFVSPILAGVIGSTASPPMEEGTNGWAFLFMVMVPVHSLLLLPLMVSVFSGFICRYEHQNGGWRRLFSMPVSRQKVYAAKFLIVYGLVVLNQMMFSGAFVLVGAIKEIGELYHLNWYLNAWLVA</sequence>
<evidence type="ECO:0000313" key="3">
    <source>
        <dbReference type="Proteomes" id="UP000830326"/>
    </source>
</evidence>
<proteinExistence type="predicted"/>
<keyword evidence="1" id="KW-0472">Membrane</keyword>
<evidence type="ECO:0000313" key="2">
    <source>
        <dbReference type="EMBL" id="UOR11185.1"/>
    </source>
</evidence>
<dbReference type="Pfam" id="PF12730">
    <property type="entry name" value="ABC2_membrane_4"/>
    <property type="match status" value="1"/>
</dbReference>
<feature type="transmembrane region" description="Helical" evidence="1">
    <location>
        <begin position="98"/>
        <end position="126"/>
    </location>
</feature>
<feature type="transmembrane region" description="Helical" evidence="1">
    <location>
        <begin position="49"/>
        <end position="77"/>
    </location>
</feature>
<accession>A0ABY4H8J9</accession>
<dbReference type="CDD" id="cd21809">
    <property type="entry name" value="ABC-2_lan_permease-like"/>
    <property type="match status" value="1"/>
</dbReference>
<gene>
    <name evidence="2" type="ORF">MUO15_16525</name>
</gene>
<evidence type="ECO:0000256" key="1">
    <source>
        <dbReference type="SAM" id="Phobius"/>
    </source>
</evidence>